<proteinExistence type="predicted"/>
<accession>A0A4R4N3J3</accession>
<dbReference type="EMBL" id="SMJZ01000117">
    <property type="protein sequence ID" value="TDC03215.1"/>
    <property type="molecule type" value="Genomic_DNA"/>
</dbReference>
<keyword evidence="2" id="KW-1185">Reference proteome</keyword>
<dbReference type="InterPro" id="IPR021530">
    <property type="entry name" value="AllH-like"/>
</dbReference>
<reference evidence="1 2" key="1">
    <citation type="submission" date="2019-02" db="EMBL/GenBank/DDBJ databases">
        <title>Draft genome sequences of novel Actinobacteria.</title>
        <authorList>
            <person name="Sahin N."/>
            <person name="Ay H."/>
            <person name="Saygin H."/>
        </authorList>
    </citation>
    <scope>NUCLEOTIDE SEQUENCE [LARGE SCALE GENOMIC DNA]</scope>
    <source>
        <strain evidence="1 2">KC201</strain>
    </source>
</reference>
<gene>
    <name evidence="1" type="ORF">E1267_26975</name>
</gene>
<protein>
    <submittedName>
        <fullName evidence="1">DUF2877 domain-containing protein</fullName>
    </submittedName>
</protein>
<comment type="caution">
    <text evidence="1">The sequence shown here is derived from an EMBL/GenBank/DDBJ whole genome shotgun (WGS) entry which is preliminary data.</text>
</comment>
<organism evidence="1 2">
    <name type="scientific">Nonomuraea longispora</name>
    <dbReference type="NCBI Taxonomy" id="1848320"/>
    <lineage>
        <taxon>Bacteria</taxon>
        <taxon>Bacillati</taxon>
        <taxon>Actinomycetota</taxon>
        <taxon>Actinomycetes</taxon>
        <taxon>Streptosporangiales</taxon>
        <taxon>Streptosporangiaceae</taxon>
        <taxon>Nonomuraea</taxon>
    </lineage>
</organism>
<dbReference type="Pfam" id="PF11392">
    <property type="entry name" value="AllH"/>
    <property type="match status" value="1"/>
</dbReference>
<dbReference type="AlphaFoldDB" id="A0A4R4N3J3"/>
<sequence length="293" mass="30018">MGGLVTVGTHARRTRVHVTGAASAAVRPVLESSRRPARVLAAFPGGIYLEVRTELEPSVIALITGEAIRLPNSVLLAGPLPRVTVGDDASVGDRSIELGPLSLTVRRWWDPAPPLGPVDLTSLAYAAARLIDPPEPGLTGNAAVGMLAGGCAEGRLLRTVTAAEQLMGLGPGLTPSGDDVLAGLLVTLRRLGAAAGVERAVWLAGWLGATVTFDARSRTTPLSATLLHCAAAGAASPEVTGVLRGLAGTQPLEPALRRLHRLGHTSGSDLAQGVAIGVHAILSLGESRGRPHE</sequence>
<dbReference type="OrthoDB" id="4933449at2"/>
<evidence type="ECO:0000313" key="1">
    <source>
        <dbReference type="EMBL" id="TDC03215.1"/>
    </source>
</evidence>
<name>A0A4R4N3J3_9ACTN</name>
<evidence type="ECO:0000313" key="2">
    <source>
        <dbReference type="Proteomes" id="UP000295157"/>
    </source>
</evidence>
<dbReference type="Proteomes" id="UP000295157">
    <property type="component" value="Unassembled WGS sequence"/>
</dbReference>